<dbReference type="PANTHER" id="PTHR12993:SF28">
    <property type="entry name" value="LMBE FAMILY PROTEIN"/>
    <property type="match status" value="1"/>
</dbReference>
<gene>
    <name evidence="2" type="ORF">GCM10011583_48140</name>
</gene>
<evidence type="ECO:0000256" key="1">
    <source>
        <dbReference type="ARBA" id="ARBA00022833"/>
    </source>
</evidence>
<comment type="caution">
    <text evidence="2">The sequence shown here is derived from an EMBL/GenBank/DDBJ whole genome shotgun (WGS) entry which is preliminary data.</text>
</comment>
<protein>
    <submittedName>
        <fullName evidence="2">GlcNAc-PI de-N-acetylase</fullName>
    </submittedName>
</protein>
<evidence type="ECO:0000313" key="2">
    <source>
        <dbReference type="EMBL" id="GGK10372.1"/>
    </source>
</evidence>
<name>A0ABQ2EFB8_9ACTN</name>
<dbReference type="Proteomes" id="UP000660265">
    <property type="component" value="Unassembled WGS sequence"/>
</dbReference>
<dbReference type="EMBL" id="BMMV01000017">
    <property type="protein sequence ID" value="GGK10372.1"/>
    <property type="molecule type" value="Genomic_DNA"/>
</dbReference>
<dbReference type="RefSeq" id="WP_189109634.1">
    <property type="nucleotide sequence ID" value="NZ_BMMV01000017.1"/>
</dbReference>
<evidence type="ECO:0000313" key="3">
    <source>
        <dbReference type="Proteomes" id="UP000660265"/>
    </source>
</evidence>
<dbReference type="Pfam" id="PF02585">
    <property type="entry name" value="PIG-L"/>
    <property type="match status" value="1"/>
</dbReference>
<dbReference type="InterPro" id="IPR024078">
    <property type="entry name" value="LmbE-like_dom_sf"/>
</dbReference>
<sequence>MQPIPEDWSRAVAVAAHPDDLEYGVAAAVARWTGQGKHVSYVLASRGEAGIAGKHPDEVGPLRVAEQRRGAAVVGVSDVEFLDHPDGLLEYGLPLRRDLTAAFRRLRPEVVITMSFDLTWGEKGPVNHSDHRALGLAVLDACRDAANEWVFPEAGPKVTGLKDAYVAATGDPTHFADVSETINAGVASLREHQAYIDGLDNDFEPDDFLRNMTGYVGLGAGCDYAVGFRRYPMG</sequence>
<organism evidence="2 3">
    <name type="scientific">Streptomyces camponoticapitis</name>
    <dbReference type="NCBI Taxonomy" id="1616125"/>
    <lineage>
        <taxon>Bacteria</taxon>
        <taxon>Bacillati</taxon>
        <taxon>Actinomycetota</taxon>
        <taxon>Actinomycetes</taxon>
        <taxon>Kitasatosporales</taxon>
        <taxon>Streptomycetaceae</taxon>
        <taxon>Streptomyces</taxon>
    </lineage>
</organism>
<accession>A0ABQ2EFB8</accession>
<dbReference type="Gene3D" id="3.40.50.10320">
    <property type="entry name" value="LmbE-like"/>
    <property type="match status" value="1"/>
</dbReference>
<dbReference type="PANTHER" id="PTHR12993">
    <property type="entry name" value="N-ACETYLGLUCOSAMINYL-PHOSPHATIDYLINOSITOL DE-N-ACETYLASE-RELATED"/>
    <property type="match status" value="1"/>
</dbReference>
<keyword evidence="1" id="KW-0862">Zinc</keyword>
<proteinExistence type="predicted"/>
<reference evidence="3" key="1">
    <citation type="journal article" date="2019" name="Int. J. Syst. Evol. Microbiol.">
        <title>The Global Catalogue of Microorganisms (GCM) 10K type strain sequencing project: providing services to taxonomists for standard genome sequencing and annotation.</title>
        <authorList>
            <consortium name="The Broad Institute Genomics Platform"/>
            <consortium name="The Broad Institute Genome Sequencing Center for Infectious Disease"/>
            <person name="Wu L."/>
            <person name="Ma J."/>
        </authorList>
    </citation>
    <scope>NUCLEOTIDE SEQUENCE [LARGE SCALE GENOMIC DNA]</scope>
    <source>
        <strain evidence="3">CGMCC 4.7275</strain>
    </source>
</reference>
<dbReference type="SUPFAM" id="SSF102588">
    <property type="entry name" value="LmbE-like"/>
    <property type="match status" value="1"/>
</dbReference>
<dbReference type="InterPro" id="IPR003737">
    <property type="entry name" value="GlcNAc_PI_deacetylase-related"/>
</dbReference>
<keyword evidence="3" id="KW-1185">Reference proteome</keyword>